<dbReference type="Pfam" id="PF00583">
    <property type="entry name" value="Acetyltransf_1"/>
    <property type="match status" value="1"/>
</dbReference>
<dbReference type="PANTHER" id="PTHR13538">
    <property type="entry name" value="N-ACETYLTRANSFERASE 6"/>
    <property type="match status" value="1"/>
</dbReference>
<sequence length="182" mass="20612">MAAQSEVAELVKKVQAIQTSAPLELLVLMEIVNLKDRLDYVPELVKLHFDAWGYLQPEEDLDQRMARMTQMCRASHMPRIFIALDAGTLIGSAGIKATDALLPDLDLTPWLMGVYVKAQYRSRGIAAMLVSHVEQIALDMDFSVLHLCTHDHEAYYRKLGYEILHTRESAGEMISIMVKQLR</sequence>
<evidence type="ECO:0000313" key="3">
    <source>
        <dbReference type="Proteomes" id="UP001430149"/>
    </source>
</evidence>
<dbReference type="SUPFAM" id="SSF55729">
    <property type="entry name" value="Acyl-CoA N-acyltransferases (Nat)"/>
    <property type="match status" value="1"/>
</dbReference>
<dbReference type="EMBL" id="JADIKE010000018">
    <property type="protein sequence ID" value="MBM7123922.1"/>
    <property type="molecule type" value="Genomic_DNA"/>
</dbReference>
<dbReference type="Gene3D" id="3.40.630.30">
    <property type="match status" value="1"/>
</dbReference>
<proteinExistence type="predicted"/>
<dbReference type="InterPro" id="IPR039840">
    <property type="entry name" value="NAA80"/>
</dbReference>
<dbReference type="Proteomes" id="UP001430149">
    <property type="component" value="Unassembled WGS sequence"/>
</dbReference>
<dbReference type="InterPro" id="IPR000182">
    <property type="entry name" value="GNAT_dom"/>
</dbReference>
<evidence type="ECO:0000313" key="2">
    <source>
        <dbReference type="EMBL" id="MBM7123922.1"/>
    </source>
</evidence>
<dbReference type="PROSITE" id="PS51186">
    <property type="entry name" value="GNAT"/>
    <property type="match status" value="1"/>
</dbReference>
<keyword evidence="3" id="KW-1185">Reference proteome</keyword>
<comment type="caution">
    <text evidence="2">The sequence shown here is derived from an EMBL/GenBank/DDBJ whole genome shotgun (WGS) entry which is preliminary data.</text>
</comment>
<reference evidence="2" key="1">
    <citation type="submission" date="2020-10" db="EMBL/GenBank/DDBJ databases">
        <title>Phylogeny of dyella-like bacteria.</title>
        <authorList>
            <person name="Fu J."/>
        </authorList>
    </citation>
    <scope>NUCLEOTIDE SEQUENCE</scope>
    <source>
        <strain evidence="2">DHOC52</strain>
    </source>
</reference>
<name>A0ABS2JY50_9GAMM</name>
<accession>A0ABS2JY50</accession>
<evidence type="ECO:0000259" key="1">
    <source>
        <dbReference type="PROSITE" id="PS51186"/>
    </source>
</evidence>
<protein>
    <submittedName>
        <fullName evidence="2">GNAT family N-acetyltransferase</fullName>
    </submittedName>
</protein>
<gene>
    <name evidence="2" type="ORF">ISP19_00900</name>
</gene>
<dbReference type="PANTHER" id="PTHR13538:SF4">
    <property type="entry name" value="N-ALPHA-ACETYLTRANSFERASE 80"/>
    <property type="match status" value="1"/>
</dbReference>
<dbReference type="RefSeq" id="WP_204678611.1">
    <property type="nucleotide sequence ID" value="NZ_BSNR01000025.1"/>
</dbReference>
<organism evidence="2 3">
    <name type="scientific">Dyella flava</name>
    <dbReference type="NCBI Taxonomy" id="1920170"/>
    <lineage>
        <taxon>Bacteria</taxon>
        <taxon>Pseudomonadati</taxon>
        <taxon>Pseudomonadota</taxon>
        <taxon>Gammaproteobacteria</taxon>
        <taxon>Lysobacterales</taxon>
        <taxon>Rhodanobacteraceae</taxon>
        <taxon>Dyella</taxon>
    </lineage>
</organism>
<dbReference type="CDD" id="cd04301">
    <property type="entry name" value="NAT_SF"/>
    <property type="match status" value="1"/>
</dbReference>
<feature type="domain" description="N-acetyltransferase" evidence="1">
    <location>
        <begin position="29"/>
        <end position="182"/>
    </location>
</feature>
<dbReference type="InterPro" id="IPR016181">
    <property type="entry name" value="Acyl_CoA_acyltransferase"/>
</dbReference>